<reference evidence="1 2" key="1">
    <citation type="submission" date="2018-11" db="EMBL/GenBank/DDBJ databases">
        <title>Sequencing the genomes of 1000 actinobacteria strains.</title>
        <authorList>
            <person name="Klenk H.-P."/>
        </authorList>
    </citation>
    <scope>NUCLEOTIDE SEQUENCE [LARGE SCALE GENOMIC DNA]</scope>
    <source>
        <strain evidence="1 2">DSM 13521</strain>
    </source>
</reference>
<gene>
    <name evidence="1" type="ORF">EDD28_0549</name>
</gene>
<dbReference type="EMBL" id="RKHQ01000001">
    <property type="protein sequence ID" value="ROR95979.1"/>
    <property type="molecule type" value="Genomic_DNA"/>
</dbReference>
<accession>A0A3N2D870</accession>
<protein>
    <recommendedName>
        <fullName evidence="3">Helix-turn-helix DNA binding domain protein</fullName>
    </recommendedName>
</protein>
<dbReference type="AlphaFoldDB" id="A0A3N2D870"/>
<keyword evidence="2" id="KW-1185">Reference proteome</keyword>
<organism evidence="1 2">
    <name type="scientific">Salana multivorans</name>
    <dbReference type="NCBI Taxonomy" id="120377"/>
    <lineage>
        <taxon>Bacteria</taxon>
        <taxon>Bacillati</taxon>
        <taxon>Actinomycetota</taxon>
        <taxon>Actinomycetes</taxon>
        <taxon>Micrococcales</taxon>
        <taxon>Beutenbergiaceae</taxon>
        <taxon>Salana</taxon>
    </lineage>
</organism>
<dbReference type="Proteomes" id="UP000275356">
    <property type="component" value="Unassembled WGS sequence"/>
</dbReference>
<name>A0A3N2D870_9MICO</name>
<sequence length="226" mass="25056">MLDVHVLDLMTEIENEAASLAHVLMDELPRSTGRPWTPAQTGVALLREIATRHHGHFTTGDEQTALAFVGWASTYWRKVRRTIEGRAPSAYMGDCPMTYPEGTRRDGEDVSGLPCSGSLYRYDGFADMRCPDCGQATTLDDQRDHVASVLEKLVMTQSEIRAALVVLGYEVSIKTVQSWTQQLRGRPARLPEAVADEGLYRLSDAVELAEQWAKRSAGARRVPSAH</sequence>
<comment type="caution">
    <text evidence="1">The sequence shown here is derived from an EMBL/GenBank/DDBJ whole genome shotgun (WGS) entry which is preliminary data.</text>
</comment>
<evidence type="ECO:0000313" key="2">
    <source>
        <dbReference type="Proteomes" id="UP000275356"/>
    </source>
</evidence>
<evidence type="ECO:0000313" key="1">
    <source>
        <dbReference type="EMBL" id="ROR95979.1"/>
    </source>
</evidence>
<evidence type="ECO:0008006" key="3">
    <source>
        <dbReference type="Google" id="ProtNLM"/>
    </source>
</evidence>
<proteinExistence type="predicted"/>